<keyword evidence="3" id="KW-1185">Reference proteome</keyword>
<proteinExistence type="predicted"/>
<evidence type="ECO:0000313" key="3">
    <source>
        <dbReference type="Proteomes" id="UP001234178"/>
    </source>
</evidence>
<evidence type="ECO:0000313" key="2">
    <source>
        <dbReference type="EMBL" id="KAK4003260.1"/>
    </source>
</evidence>
<reference evidence="2 3" key="1">
    <citation type="journal article" date="2023" name="Nucleic Acids Res.">
        <title>The hologenome of Daphnia magna reveals possible DNA methylation and microbiome-mediated evolution of the host genome.</title>
        <authorList>
            <person name="Chaturvedi A."/>
            <person name="Li X."/>
            <person name="Dhandapani V."/>
            <person name="Marshall H."/>
            <person name="Kissane S."/>
            <person name="Cuenca-Cambronero M."/>
            <person name="Asole G."/>
            <person name="Calvet F."/>
            <person name="Ruiz-Romero M."/>
            <person name="Marangio P."/>
            <person name="Guigo R."/>
            <person name="Rago D."/>
            <person name="Mirbahai L."/>
            <person name="Eastwood N."/>
            <person name="Colbourne J.K."/>
            <person name="Zhou J."/>
            <person name="Mallon E."/>
            <person name="Orsini L."/>
        </authorList>
    </citation>
    <scope>NUCLEOTIDE SEQUENCE [LARGE SCALE GENOMIC DNA]</scope>
    <source>
        <strain evidence="2">LRV0_1</strain>
    </source>
</reference>
<sequence>MYGGVLSVVFHHVFSKWNLLVKLFWMVTVGVLVVCAFVASYLMAASGFSAPLGSDSWKNLLGRQIDAALSSKMLNIEELPKTVADLDVEFDVWKVLLPSFTGSVVVFAVLLAVHFYNKVQLKLMELKVRIRSLERKGGQGGSASVE</sequence>
<comment type="caution">
    <text evidence="2">The sequence shown here is derived from an EMBL/GenBank/DDBJ whole genome shotgun (WGS) entry which is preliminary data.</text>
</comment>
<name>A0ABQ9YRN7_9CRUS</name>
<evidence type="ECO:0000256" key="1">
    <source>
        <dbReference type="SAM" id="Phobius"/>
    </source>
</evidence>
<protein>
    <submittedName>
        <fullName evidence="2">Uncharacterized protein</fullName>
    </submittedName>
</protein>
<feature type="transmembrane region" description="Helical" evidence="1">
    <location>
        <begin position="23"/>
        <end position="44"/>
    </location>
</feature>
<organism evidence="2 3">
    <name type="scientific">Daphnia magna</name>
    <dbReference type="NCBI Taxonomy" id="35525"/>
    <lineage>
        <taxon>Eukaryota</taxon>
        <taxon>Metazoa</taxon>
        <taxon>Ecdysozoa</taxon>
        <taxon>Arthropoda</taxon>
        <taxon>Crustacea</taxon>
        <taxon>Branchiopoda</taxon>
        <taxon>Diplostraca</taxon>
        <taxon>Cladocera</taxon>
        <taxon>Anomopoda</taxon>
        <taxon>Daphniidae</taxon>
        <taxon>Daphnia</taxon>
    </lineage>
</organism>
<keyword evidence="1" id="KW-0812">Transmembrane</keyword>
<keyword evidence="1" id="KW-0472">Membrane</keyword>
<keyword evidence="1" id="KW-1133">Transmembrane helix</keyword>
<feature type="transmembrane region" description="Helical" evidence="1">
    <location>
        <begin position="95"/>
        <end position="116"/>
    </location>
</feature>
<gene>
    <name evidence="2" type="ORF">OUZ56_005034</name>
</gene>
<dbReference type="Proteomes" id="UP001234178">
    <property type="component" value="Unassembled WGS sequence"/>
</dbReference>
<accession>A0ABQ9YRN7</accession>
<dbReference type="EMBL" id="JAOYFB010000001">
    <property type="protein sequence ID" value="KAK4003260.1"/>
    <property type="molecule type" value="Genomic_DNA"/>
</dbReference>